<proteinExistence type="predicted"/>
<evidence type="ECO:0000256" key="3">
    <source>
        <dbReference type="SAM" id="MobiDB-lite"/>
    </source>
</evidence>
<feature type="compositionally biased region" description="Pro residues" evidence="3">
    <location>
        <begin position="42"/>
        <end position="59"/>
    </location>
</feature>
<dbReference type="PANTHER" id="PTHR46093:SF18">
    <property type="entry name" value="FIBRONECTIN TYPE-III DOMAIN-CONTAINING PROTEIN"/>
    <property type="match status" value="1"/>
</dbReference>
<dbReference type="AlphaFoldDB" id="A0A4Q1B8K2"/>
<gene>
    <name evidence="4" type="ORF">M231_07665</name>
</gene>
<name>A0A4Q1B8K2_TREME</name>
<evidence type="ECO:0000256" key="1">
    <source>
        <dbReference type="ARBA" id="ARBA00022441"/>
    </source>
</evidence>
<feature type="compositionally biased region" description="Low complexity" evidence="3">
    <location>
        <begin position="106"/>
        <end position="126"/>
    </location>
</feature>
<dbReference type="OrthoDB" id="10251809at2759"/>
<organism evidence="4 5">
    <name type="scientific">Tremella mesenterica</name>
    <name type="common">Jelly fungus</name>
    <dbReference type="NCBI Taxonomy" id="5217"/>
    <lineage>
        <taxon>Eukaryota</taxon>
        <taxon>Fungi</taxon>
        <taxon>Dikarya</taxon>
        <taxon>Basidiomycota</taxon>
        <taxon>Agaricomycotina</taxon>
        <taxon>Tremellomycetes</taxon>
        <taxon>Tremellales</taxon>
        <taxon>Tremellaceae</taxon>
        <taxon>Tremella</taxon>
    </lineage>
</organism>
<comment type="caution">
    <text evidence="4">The sequence shown here is derived from an EMBL/GenBank/DDBJ whole genome shotgun (WGS) entry which is preliminary data.</text>
</comment>
<sequence>MDTDSFLLTVTTNHIPNSSTFRRLPALAKSPLNFRRDKSSLPPLPPSEIPTTTRPPEPTTSPKSSETLYTSSQTKASTFPSLSRLVGESSSSHKNGTGKQGMMDVSTSTTTTPSSSSHPTLSHSNSAHSHLPSRTSSLQNPNSQFVTNGNLTSEKLEQPPLSPFPNRSAAHLMQVQYQPPLPSSPHTRRDGLEGGTNSPRNRDLPSNQQIASNGRTSAQVSPVGMTMVSGKYESPPGGLSNSNVSRRKESMPNIFSPIAQHQMEGVIPPSGMETQIPSLGSAMGGSSRRLMDQSQQALPSPPVDQGIRRRQGPPLNPHTNGEDNHSRSEDSWTPTEKPSLRRDNPTPPSATEKDREKGRSLELDRTKDKDRERHARHAKSTSKLFDKSSPLSPILPNAKISRAPPSSMYYSPVPAHGRPPGQALRAHTGTLVGDRIWFLGGVDGKHCWRGVAWFDTETFQWSNVQTKGETMPPLRAHTTTLVGDTTLYIFGGGDGPVYSNDVWIFGTATHRFSRPNVVTPKAALPPPRRAHTTVLYRNYLVVFGGGNGQAALNDVWALDVSDPSRLSWQEWRTKGDVPQKKGYHTANLVGDRMIVVGGSDGHASFADVHILNLQTLVWTLVPTEIKHNRLSHTSTAVGSYLVCWGGHDGKSYAQDVLLLNLVTLQWESKVPRGLAPPGRGYHVALLHDARIFISGGYNGVAVFDDLWVLDLSAGAYLPQVTTFQVEERPDRRTENGFTRI</sequence>
<keyword evidence="2" id="KW-0677">Repeat</keyword>
<dbReference type="EMBL" id="SDIL01000160">
    <property type="protein sequence ID" value="RXK35078.1"/>
    <property type="molecule type" value="Genomic_DNA"/>
</dbReference>
<feature type="compositionally biased region" description="Basic and acidic residues" evidence="3">
    <location>
        <begin position="351"/>
        <end position="373"/>
    </location>
</feature>
<dbReference type="Gene3D" id="2.120.10.80">
    <property type="entry name" value="Kelch-type beta propeller"/>
    <property type="match status" value="2"/>
</dbReference>
<dbReference type="InParanoid" id="A0A4Q1B8K2"/>
<dbReference type="InterPro" id="IPR015915">
    <property type="entry name" value="Kelch-typ_b-propeller"/>
</dbReference>
<feature type="compositionally biased region" description="Basic and acidic residues" evidence="3">
    <location>
        <begin position="320"/>
        <end position="330"/>
    </location>
</feature>
<dbReference type="STRING" id="5217.A0A4Q1B8K2"/>
<feature type="region of interest" description="Disordered" evidence="3">
    <location>
        <begin position="268"/>
        <end position="405"/>
    </location>
</feature>
<evidence type="ECO:0000313" key="5">
    <source>
        <dbReference type="Proteomes" id="UP000289152"/>
    </source>
</evidence>
<reference evidence="4 5" key="1">
    <citation type="submission" date="2016-06" db="EMBL/GenBank/DDBJ databases">
        <title>Evolution of pathogenesis and genome organization in the Tremellales.</title>
        <authorList>
            <person name="Cuomo C."/>
            <person name="Litvintseva A."/>
            <person name="Heitman J."/>
            <person name="Chen Y."/>
            <person name="Sun S."/>
            <person name="Springer D."/>
            <person name="Dromer F."/>
            <person name="Young S."/>
            <person name="Zeng Q."/>
            <person name="Chapman S."/>
            <person name="Gujja S."/>
            <person name="Saif S."/>
            <person name="Birren B."/>
        </authorList>
    </citation>
    <scope>NUCLEOTIDE SEQUENCE [LARGE SCALE GENOMIC DNA]</scope>
    <source>
        <strain evidence="4 5">ATCC 28783</strain>
    </source>
</reference>
<dbReference type="VEuPathDB" id="FungiDB:TREMEDRAFT_37220"/>
<dbReference type="Pfam" id="PF01344">
    <property type="entry name" value="Kelch_1"/>
    <property type="match status" value="1"/>
</dbReference>
<feature type="region of interest" description="Disordered" evidence="3">
    <location>
        <begin position="178"/>
        <end position="247"/>
    </location>
</feature>
<evidence type="ECO:0000313" key="4">
    <source>
        <dbReference type="EMBL" id="RXK35078.1"/>
    </source>
</evidence>
<keyword evidence="5" id="KW-1185">Reference proteome</keyword>
<protein>
    <submittedName>
        <fullName evidence="4">Kelch repeat-containing protein</fullName>
    </submittedName>
</protein>
<dbReference type="Pfam" id="PF24681">
    <property type="entry name" value="Kelch_KLHDC2_KLHL20_DRC7"/>
    <property type="match status" value="2"/>
</dbReference>
<dbReference type="InterPro" id="IPR006652">
    <property type="entry name" value="Kelch_1"/>
</dbReference>
<feature type="compositionally biased region" description="Polar residues" evidence="3">
    <location>
        <begin position="132"/>
        <end position="148"/>
    </location>
</feature>
<dbReference type="PANTHER" id="PTHR46093">
    <property type="entry name" value="ACYL-COA-BINDING DOMAIN-CONTAINING PROTEIN 5"/>
    <property type="match status" value="1"/>
</dbReference>
<feature type="compositionally biased region" description="Polar residues" evidence="3">
    <location>
        <begin position="195"/>
        <end position="220"/>
    </location>
</feature>
<dbReference type="Proteomes" id="UP000289152">
    <property type="component" value="Unassembled WGS sequence"/>
</dbReference>
<feature type="compositionally biased region" description="Low complexity" evidence="3">
    <location>
        <begin position="81"/>
        <end position="92"/>
    </location>
</feature>
<dbReference type="SUPFAM" id="SSF117281">
    <property type="entry name" value="Kelch motif"/>
    <property type="match status" value="2"/>
</dbReference>
<evidence type="ECO:0000256" key="2">
    <source>
        <dbReference type="ARBA" id="ARBA00022737"/>
    </source>
</evidence>
<dbReference type="VEuPathDB" id="FungiDB:TREMEDRAFT_56148"/>
<keyword evidence="1" id="KW-0880">Kelch repeat</keyword>
<feature type="compositionally biased region" description="Polar residues" evidence="3">
    <location>
        <begin position="68"/>
        <end position="80"/>
    </location>
</feature>
<feature type="region of interest" description="Disordered" evidence="3">
    <location>
        <begin position="32"/>
        <end position="148"/>
    </location>
</feature>
<accession>A0A4Q1B8K2</accession>